<dbReference type="RefSeq" id="WP_270685972.1">
    <property type="nucleotide sequence ID" value="NZ_JAQFWQ010000031.1"/>
</dbReference>
<evidence type="ECO:0000259" key="1">
    <source>
        <dbReference type="Pfam" id="PF00144"/>
    </source>
</evidence>
<dbReference type="InterPro" id="IPR001466">
    <property type="entry name" value="Beta-lactam-related"/>
</dbReference>
<reference evidence="2 3" key="1">
    <citation type="submission" date="2023-01" db="EMBL/GenBank/DDBJ databases">
        <title>Draft genome sequence of Nocardiopsis sp. RSe5-2 isolated from halophytes.</title>
        <authorList>
            <person name="Duangmal K."/>
            <person name="Chantavorakit T."/>
        </authorList>
    </citation>
    <scope>NUCLEOTIDE SEQUENCE [LARGE SCALE GENOMIC DNA]</scope>
    <source>
        <strain evidence="2 3">RSe5-2</strain>
    </source>
</reference>
<dbReference type="SUPFAM" id="SSF56601">
    <property type="entry name" value="beta-lactamase/transpeptidase-like"/>
    <property type="match status" value="1"/>
</dbReference>
<dbReference type="Gene3D" id="3.40.710.10">
    <property type="entry name" value="DD-peptidase/beta-lactamase superfamily"/>
    <property type="match status" value="1"/>
</dbReference>
<accession>A0ABT4U3H8</accession>
<dbReference type="InterPro" id="IPR050491">
    <property type="entry name" value="AmpC-like"/>
</dbReference>
<name>A0ABT4U3H8_9ACTN</name>
<protein>
    <submittedName>
        <fullName evidence="2">Serine hydrolase</fullName>
    </submittedName>
</protein>
<organism evidence="2 3">
    <name type="scientific">Nocardiopsis endophytica</name>
    <dbReference type="NCBI Taxonomy" id="3018445"/>
    <lineage>
        <taxon>Bacteria</taxon>
        <taxon>Bacillati</taxon>
        <taxon>Actinomycetota</taxon>
        <taxon>Actinomycetes</taxon>
        <taxon>Streptosporangiales</taxon>
        <taxon>Nocardiopsidaceae</taxon>
        <taxon>Nocardiopsis</taxon>
    </lineage>
</organism>
<dbReference type="PANTHER" id="PTHR46825">
    <property type="entry name" value="D-ALANYL-D-ALANINE-CARBOXYPEPTIDASE/ENDOPEPTIDASE AMPH"/>
    <property type="match status" value="1"/>
</dbReference>
<evidence type="ECO:0000313" key="2">
    <source>
        <dbReference type="EMBL" id="MDA2811518.1"/>
    </source>
</evidence>
<feature type="domain" description="Beta-lactamase-related" evidence="1">
    <location>
        <begin position="21"/>
        <end position="352"/>
    </location>
</feature>
<evidence type="ECO:0000313" key="3">
    <source>
        <dbReference type="Proteomes" id="UP001527866"/>
    </source>
</evidence>
<dbReference type="Proteomes" id="UP001527866">
    <property type="component" value="Unassembled WGS sequence"/>
</dbReference>
<keyword evidence="2" id="KW-0378">Hydrolase</keyword>
<dbReference type="Pfam" id="PF00144">
    <property type="entry name" value="Beta-lactamase"/>
    <property type="match status" value="1"/>
</dbReference>
<comment type="caution">
    <text evidence="2">The sequence shown here is derived from an EMBL/GenBank/DDBJ whole genome shotgun (WGS) entry which is preliminary data.</text>
</comment>
<keyword evidence="3" id="KW-1185">Reference proteome</keyword>
<dbReference type="PANTHER" id="PTHR46825:SF7">
    <property type="entry name" value="D-ALANYL-D-ALANINE CARBOXYPEPTIDASE"/>
    <property type="match status" value="1"/>
</dbReference>
<dbReference type="EMBL" id="JAQFWQ010000031">
    <property type="protein sequence ID" value="MDA2811518.1"/>
    <property type="molecule type" value="Genomic_DNA"/>
</dbReference>
<dbReference type="InterPro" id="IPR012338">
    <property type="entry name" value="Beta-lactam/transpept-like"/>
</dbReference>
<sequence>MTKTPRAYDRSTLQADLEAVHAKGVPGLLAAAHTGREVLTARCGSADRASDTPIAHDSSFRMGSTGKTFTAVVVLQLVGEGRLSLDDTVEDRLPGVVRGNGNDGTRITVRRLLQQTSGLAEYIYDVPIWSTKDFQEHRYDSYTSEELVAMAMRHEPKWLPEPGDQRWSYTNTNYVLAGMIIEKVTGNRRAEEVRDRIIRPLGLDGTFAPGDDPRLPDPHPRGYTEFPDSAEPVETTEVNPTPFDAAGDLITTAPDLMRFWQALLGGGLLAPAQLAAMKQTVPAAEWDSVWPGARYGLGIGRFPSSCGAYWGHAGNTPGHTAHSGFTEDGSRGMVLFTTLWAPNENALPVEKLINDAIDRLVCDRAGT</sequence>
<dbReference type="GO" id="GO:0016787">
    <property type="term" value="F:hydrolase activity"/>
    <property type="evidence" value="ECO:0007669"/>
    <property type="project" value="UniProtKB-KW"/>
</dbReference>
<proteinExistence type="predicted"/>
<gene>
    <name evidence="2" type="ORF">O4J56_12830</name>
</gene>